<keyword evidence="1 2" id="KW-0812">Transmembrane</keyword>
<feature type="non-terminal residue" evidence="2">
    <location>
        <position position="104"/>
    </location>
</feature>
<dbReference type="InterPro" id="IPR021414">
    <property type="entry name" value="DUF3054"/>
</dbReference>
<accession>T1B245</accession>
<proteinExistence type="predicted"/>
<dbReference type="EMBL" id="AUZX01010299">
    <property type="protein sequence ID" value="EQD48435.1"/>
    <property type="molecule type" value="Genomic_DNA"/>
</dbReference>
<reference evidence="2" key="1">
    <citation type="submission" date="2013-08" db="EMBL/GenBank/DDBJ databases">
        <authorList>
            <person name="Mendez C."/>
            <person name="Richter M."/>
            <person name="Ferrer M."/>
            <person name="Sanchez J."/>
        </authorList>
    </citation>
    <scope>NUCLEOTIDE SEQUENCE</scope>
</reference>
<name>T1B245_9ZZZZ</name>
<sequence>MLTVLIFVAIGRHVHDHGVTIAGLASTSWPFLVGLAVGWLVAARRWAPTAGATGVAAWLSCVALGMALRVVSGQGIAVAFVAVALGFLGALMLGWRAALALARR</sequence>
<protein>
    <submittedName>
        <fullName evidence="2">Transmembrane protein</fullName>
    </submittedName>
</protein>
<reference evidence="2" key="2">
    <citation type="journal article" date="2014" name="ISME J.">
        <title>Microbial stratification in low pH oxic and suboxic macroscopic growths along an acid mine drainage.</title>
        <authorList>
            <person name="Mendez-Garcia C."/>
            <person name="Mesa V."/>
            <person name="Sprenger R.R."/>
            <person name="Richter M."/>
            <person name="Diez M.S."/>
            <person name="Solano J."/>
            <person name="Bargiela R."/>
            <person name="Golyshina O.V."/>
            <person name="Manteca A."/>
            <person name="Ramos J.L."/>
            <person name="Gallego J.R."/>
            <person name="Llorente I."/>
            <person name="Martins Dos Santos V.A."/>
            <person name="Jensen O.N."/>
            <person name="Pelaez A.I."/>
            <person name="Sanchez J."/>
            <person name="Ferrer M."/>
        </authorList>
    </citation>
    <scope>NUCLEOTIDE SEQUENCE</scope>
</reference>
<keyword evidence="1" id="KW-1133">Transmembrane helix</keyword>
<dbReference type="AlphaFoldDB" id="T1B245"/>
<feature type="transmembrane region" description="Helical" evidence="1">
    <location>
        <begin position="49"/>
        <end position="70"/>
    </location>
</feature>
<comment type="caution">
    <text evidence="2">The sequence shown here is derived from an EMBL/GenBank/DDBJ whole genome shotgun (WGS) entry which is preliminary data.</text>
</comment>
<organism evidence="2">
    <name type="scientific">mine drainage metagenome</name>
    <dbReference type="NCBI Taxonomy" id="410659"/>
    <lineage>
        <taxon>unclassified sequences</taxon>
        <taxon>metagenomes</taxon>
        <taxon>ecological metagenomes</taxon>
    </lineage>
</organism>
<gene>
    <name evidence="2" type="ORF">B1A_14050</name>
</gene>
<evidence type="ECO:0000313" key="2">
    <source>
        <dbReference type="EMBL" id="EQD48435.1"/>
    </source>
</evidence>
<feature type="transmembrane region" description="Helical" evidence="1">
    <location>
        <begin position="76"/>
        <end position="95"/>
    </location>
</feature>
<keyword evidence="1" id="KW-0472">Membrane</keyword>
<evidence type="ECO:0000256" key="1">
    <source>
        <dbReference type="SAM" id="Phobius"/>
    </source>
</evidence>
<dbReference type="Pfam" id="PF11255">
    <property type="entry name" value="DUF3054"/>
    <property type="match status" value="1"/>
</dbReference>
<feature type="transmembrane region" description="Helical" evidence="1">
    <location>
        <begin position="20"/>
        <end position="42"/>
    </location>
</feature>